<evidence type="ECO:0000256" key="3">
    <source>
        <dbReference type="SAM" id="MobiDB-lite"/>
    </source>
</evidence>
<dbReference type="SMART" id="SM00185">
    <property type="entry name" value="ARM"/>
    <property type="match status" value="9"/>
</dbReference>
<dbReference type="InterPro" id="IPR016024">
    <property type="entry name" value="ARM-type_fold"/>
</dbReference>
<feature type="repeat" description="ARM" evidence="2">
    <location>
        <begin position="383"/>
        <end position="425"/>
    </location>
</feature>
<dbReference type="Proteomes" id="UP001172457">
    <property type="component" value="Chromosome 2"/>
</dbReference>
<dbReference type="EMBL" id="JARYMX010000002">
    <property type="protein sequence ID" value="KAJ9563636.1"/>
    <property type="molecule type" value="Genomic_DNA"/>
</dbReference>
<keyword evidence="1" id="KW-0677">Repeat</keyword>
<dbReference type="SUPFAM" id="SSF48371">
    <property type="entry name" value="ARM repeat"/>
    <property type="match status" value="2"/>
</dbReference>
<reference evidence="4" key="1">
    <citation type="submission" date="2023-03" db="EMBL/GenBank/DDBJ databases">
        <title>Chromosome-scale reference genome and RAD-based genetic map of yellow starthistle (Centaurea solstitialis) reveal putative structural variation and QTLs associated with invader traits.</title>
        <authorList>
            <person name="Reatini B."/>
            <person name="Cang F.A."/>
            <person name="Jiang Q."/>
            <person name="Mckibben M.T.W."/>
            <person name="Barker M.S."/>
            <person name="Rieseberg L.H."/>
            <person name="Dlugosch K.M."/>
        </authorList>
    </citation>
    <scope>NUCLEOTIDE SEQUENCE</scope>
    <source>
        <strain evidence="4">CAN-66</strain>
        <tissue evidence="4">Leaf</tissue>
    </source>
</reference>
<organism evidence="4 5">
    <name type="scientific">Centaurea solstitialis</name>
    <name type="common">yellow star-thistle</name>
    <dbReference type="NCBI Taxonomy" id="347529"/>
    <lineage>
        <taxon>Eukaryota</taxon>
        <taxon>Viridiplantae</taxon>
        <taxon>Streptophyta</taxon>
        <taxon>Embryophyta</taxon>
        <taxon>Tracheophyta</taxon>
        <taxon>Spermatophyta</taxon>
        <taxon>Magnoliopsida</taxon>
        <taxon>eudicotyledons</taxon>
        <taxon>Gunneridae</taxon>
        <taxon>Pentapetalae</taxon>
        <taxon>asterids</taxon>
        <taxon>campanulids</taxon>
        <taxon>Asterales</taxon>
        <taxon>Asteraceae</taxon>
        <taxon>Carduoideae</taxon>
        <taxon>Cardueae</taxon>
        <taxon>Centaureinae</taxon>
        <taxon>Centaurea</taxon>
    </lineage>
</organism>
<name>A0AA38TXZ6_9ASTR</name>
<dbReference type="Gene3D" id="1.25.10.10">
    <property type="entry name" value="Leucine-rich Repeat Variant"/>
    <property type="match status" value="3"/>
</dbReference>
<dbReference type="PANTHER" id="PTHR45958">
    <property type="entry name" value="RING-TYPE E3 UBIQUITIN TRANSFERASE"/>
    <property type="match status" value="1"/>
</dbReference>
<feature type="compositionally biased region" description="Polar residues" evidence="3">
    <location>
        <begin position="1"/>
        <end position="10"/>
    </location>
</feature>
<evidence type="ECO:0000256" key="2">
    <source>
        <dbReference type="PROSITE-ProRule" id="PRU00259"/>
    </source>
</evidence>
<feature type="compositionally biased region" description="Polar residues" evidence="3">
    <location>
        <begin position="18"/>
        <end position="29"/>
    </location>
</feature>
<protein>
    <submittedName>
        <fullName evidence="4">Uncharacterized protein</fullName>
    </submittedName>
</protein>
<evidence type="ECO:0000313" key="4">
    <source>
        <dbReference type="EMBL" id="KAJ9563636.1"/>
    </source>
</evidence>
<dbReference type="InterPro" id="IPR052608">
    <property type="entry name" value="U-box_domain_protein"/>
</dbReference>
<sequence>MEDKSQSLSVSDADEATCSATKDSETFSGFSHSTRKLSVILSEFKENKIMEASPIRKAVESLETELQRAKALVASPRYASSPNKRIEEMTGNLGRSIGLVLFASHDVSMTGKEKLEALRREMMSAEQFSAASSDSKSDFLDDVEIVEKEVGDEEDDVVGEIVEVEEDVSSFSEEDVVVHLKCGNDERLKLALCALNTLIRDNKATSEWIEAEGIIPVLFNRLSSAKSQDRLSIIQNLRGLVAQNDEIKPDNVQSKMTEVEYLSALVKSLTRDEDEQREAVGLLSTLSDVSAVRRRIGRIQGCIVMLVAIFNGEDQTASHNAGKLLAALSSNTQNALHMAEAGYFKPLIKYLTEGSDMSKILMATAISRMELRDQTRASIGEDGAIPPLVKMFKEGKLEAKLSSLSALQNLSTLKENIRKLINSGIVPSLLQLLFSVTSVLMTLREPASAILARIAKSDAMLVNHDIALQMFSILNLSSPVIQHHLLEALNSIASHSSASKVRRKMKENGSIQLLLPFLNETNAKTRIGAFNLIYTLSKELSDELTEQLGETHLITIVNILSSSTSESEKATAAGILSNLPVNDKKATDILKKANLLPVVVSIMSSKQASSSSTTPLSSQLVENIAGILTRFTVTSNPKLQLYAAENKVIPVLVKLLSDGPIIAKCRAAMSLAQLSQNSLNLRKSKTPRWLCVPPSSEAFCEVHNGYCFVKSNFCLVKSGAVPPLIRILEGDEREADEAALGAIATLLQDEIWESGCVFIEKVGGIEAIVKAMETGSVKCREKVVWILERVFRVEAYRVKYGESTQVVLIDLAQNGDAQLKPTVAKLLAQLELLQVQSSYF</sequence>
<proteinExistence type="predicted"/>
<feature type="region of interest" description="Disordered" evidence="3">
    <location>
        <begin position="1"/>
        <end position="29"/>
    </location>
</feature>
<comment type="caution">
    <text evidence="4">The sequence shown here is derived from an EMBL/GenBank/DDBJ whole genome shotgun (WGS) entry which is preliminary data.</text>
</comment>
<dbReference type="PANTHER" id="PTHR45958:SF12">
    <property type="entry name" value="OS01G0948500 PROTEIN"/>
    <property type="match status" value="1"/>
</dbReference>
<keyword evidence="5" id="KW-1185">Reference proteome</keyword>
<dbReference type="PROSITE" id="PS50176">
    <property type="entry name" value="ARM_REPEAT"/>
    <property type="match status" value="1"/>
</dbReference>
<dbReference type="InterPro" id="IPR011989">
    <property type="entry name" value="ARM-like"/>
</dbReference>
<dbReference type="InterPro" id="IPR000225">
    <property type="entry name" value="Armadillo"/>
</dbReference>
<evidence type="ECO:0000313" key="5">
    <source>
        <dbReference type="Proteomes" id="UP001172457"/>
    </source>
</evidence>
<dbReference type="AlphaFoldDB" id="A0AA38TXZ6"/>
<evidence type="ECO:0000256" key="1">
    <source>
        <dbReference type="ARBA" id="ARBA00022737"/>
    </source>
</evidence>
<gene>
    <name evidence="4" type="ORF">OSB04_008796</name>
</gene>
<accession>A0AA38TXZ6</accession>